<keyword evidence="5" id="KW-1185">Reference proteome</keyword>
<proteinExistence type="predicted"/>
<dbReference type="PROSITE" id="PS50157">
    <property type="entry name" value="ZINC_FINGER_C2H2_2"/>
    <property type="match status" value="1"/>
</dbReference>
<gene>
    <name evidence="4" type="ORF">BLNAU_7298</name>
</gene>
<name>A0ABQ9Y1L7_9EUKA</name>
<dbReference type="PANTHER" id="PTHR10676">
    <property type="entry name" value="DYNEIN HEAVY CHAIN FAMILY PROTEIN"/>
    <property type="match status" value="1"/>
</dbReference>
<dbReference type="Gene3D" id="1.20.140.100">
    <property type="entry name" value="Dynein heavy chain, N-terminal domain 2"/>
    <property type="match status" value="1"/>
</dbReference>
<feature type="domain" description="C2H2-type" evidence="3">
    <location>
        <begin position="609"/>
        <end position="636"/>
    </location>
</feature>
<feature type="compositionally biased region" description="Polar residues" evidence="2">
    <location>
        <begin position="1281"/>
        <end position="1301"/>
    </location>
</feature>
<evidence type="ECO:0000256" key="1">
    <source>
        <dbReference type="PROSITE-ProRule" id="PRU00042"/>
    </source>
</evidence>
<dbReference type="EMBL" id="JARBJD010000044">
    <property type="protein sequence ID" value="KAK2957643.1"/>
    <property type="molecule type" value="Genomic_DNA"/>
</dbReference>
<organism evidence="4 5">
    <name type="scientific">Blattamonas nauphoetae</name>
    <dbReference type="NCBI Taxonomy" id="2049346"/>
    <lineage>
        <taxon>Eukaryota</taxon>
        <taxon>Metamonada</taxon>
        <taxon>Preaxostyla</taxon>
        <taxon>Oxymonadida</taxon>
        <taxon>Blattamonas</taxon>
    </lineage>
</organism>
<accession>A0ABQ9Y1L7</accession>
<dbReference type="InterPro" id="IPR026983">
    <property type="entry name" value="DHC"/>
</dbReference>
<protein>
    <submittedName>
        <fullName evidence="4">Dynein heavy chain, N-terminal region 2</fullName>
    </submittedName>
</protein>
<dbReference type="PROSITE" id="PS00028">
    <property type="entry name" value="ZINC_FINGER_C2H2_1"/>
    <property type="match status" value="1"/>
</dbReference>
<dbReference type="SUPFAM" id="SSF57667">
    <property type="entry name" value="beta-beta-alpha zinc fingers"/>
    <property type="match status" value="1"/>
</dbReference>
<feature type="region of interest" description="Disordered" evidence="2">
    <location>
        <begin position="1278"/>
        <end position="1322"/>
    </location>
</feature>
<dbReference type="Proteomes" id="UP001281761">
    <property type="component" value="Unassembled WGS sequence"/>
</dbReference>
<evidence type="ECO:0000313" key="5">
    <source>
        <dbReference type="Proteomes" id="UP001281761"/>
    </source>
</evidence>
<keyword evidence="1" id="KW-0479">Metal-binding</keyword>
<keyword evidence="1" id="KW-0863">Zinc-finger</keyword>
<evidence type="ECO:0000256" key="2">
    <source>
        <dbReference type="SAM" id="MobiDB-lite"/>
    </source>
</evidence>
<keyword evidence="1" id="KW-0862">Zinc</keyword>
<dbReference type="InterPro" id="IPR013602">
    <property type="entry name" value="Dynein_heavy_linker"/>
</dbReference>
<reference evidence="4 5" key="1">
    <citation type="journal article" date="2022" name="bioRxiv">
        <title>Genomics of Preaxostyla Flagellates Illuminates Evolutionary Transitions and the Path Towards Mitochondrial Loss.</title>
        <authorList>
            <person name="Novak L.V.F."/>
            <person name="Treitli S.C."/>
            <person name="Pyrih J."/>
            <person name="Halakuc P."/>
            <person name="Pipaliya S.V."/>
            <person name="Vacek V."/>
            <person name="Brzon O."/>
            <person name="Soukal P."/>
            <person name="Eme L."/>
            <person name="Dacks J.B."/>
            <person name="Karnkowska A."/>
            <person name="Elias M."/>
            <person name="Hampl V."/>
        </authorList>
    </citation>
    <scope>NUCLEOTIDE SEQUENCE [LARGE SCALE GENOMIC DNA]</scope>
    <source>
        <strain evidence="4">NAU3</strain>
        <tissue evidence="4">Gut</tissue>
    </source>
</reference>
<sequence>MDDQTFTSYYDAIVSSIHQMEGALIKAYRSHLTLFSFRSKQSSVKPIGIPATATKQWLDIVETAPSGFPDTKVFLLACGDALAEALTKFYHETTNMIKETNPLQTDSTQILEPSVDIDATPYLSFYRRTRISNELLRPSPRYPDIQLSLEHKLLSLPREINYVLRFRFSIPWIEQKQLQIVHRSYVDLISSLEYGIDVLHLRQSLLINIPHHAEESLSAICELFEEQLSEFCQSVVGSSHSKQHFLLRYETSIAIIIKLYDAINRSCLECDSLLLKLARTQLKSPISKQDRRRNGIFEPIQNLVHKIRTTSYRIEAILFETVDHYVHAFLQLSSTDYLSPNRSQKLFTASHVSFEIIKSSTSQFIGNYQTLFNAVAHHLLLSALRILEAFGNQCVSTTRFSTVHYESTLVQNVDFRNRTFILETPTETYIQWAKAQVATCISALQSIIQWDQDYISHTWHFLDVASPSAHSNKRSLWDFLSNSRPILKQILQSIVSFNLMGYLNPSVRRRFRIFAAFFETTPEAMKNALSSISNVSSIQQDLPPFCFPSSYETQTNTTAKTAHLSGFSRSEIILSEIAHPSLIYRPLPTVLLPDPTSPTILFLPDEHPYPCTLCSDSFVSVISLTNHIHLHHPERHSRQKHALFSAQLSYLSRSIQRFFQWHGILSKVFDVFQPVTNQPDSVGQLHSPSQPKVKTSPDPFFMSALVQLFSSVTLGQLTLNFSTLFLPTVLQRVEEWLNTYIASYEDLLLDHLTSIYEPLTTLQTDLLAVINATATSQMSSLPRTSEHTLQEQKQLTVTAQQLTYQSETLADFTRILSIFQRYEQRPLNSEDNIGDLQNEIAFLESFQSPRLADIHRLNSNVLSLNQFFYAMSQSYSYSIQQKTNTIANQLYQSRGILSLGADVLLATIDNRLTEFLCSDSSSLTLVKLKLEVTIIFETQLEVKVEQLKNLNLEEQRLRSPHMSTQAFLSHSESGCTFDSSLNQNELDPWDSDLHHHRKLQSMLSRFQTVTREYGIEKQIEELTRQWTTDFSLSIEEAVPPLIIGQQLLQENQTLAEIYSEEIKYLQHNQNGDDHLSKERKIPNISVTSLRKIIIEANQSLSHIDTLATSPYATSFSEHLQQLKATISRLPESLTILQETQDRCVKLFALFTSSFILTTLPSQGRQFDSILLDWMRILEQIQNKPFPFYLFQPGTYVSLLLPEIAKQTIDCLESLDPFFQQQKSMFPPLYMLSNDQLVLMLAHSIQSKDTEIPYSTFDLAQIDDSGQLQNVKVGRFDDNDRSGINTQRRSGALFDSQSTSPTDFGKINNGHVSKDPKSGFKGNDIHISNTTSLPHIISNPAYRRQRFEKGLLL</sequence>
<dbReference type="InterPro" id="IPR042222">
    <property type="entry name" value="Dynein_2_N"/>
</dbReference>
<comment type="caution">
    <text evidence="4">The sequence shown here is derived from an EMBL/GenBank/DDBJ whole genome shotgun (WGS) entry which is preliminary data.</text>
</comment>
<evidence type="ECO:0000259" key="3">
    <source>
        <dbReference type="PROSITE" id="PS50157"/>
    </source>
</evidence>
<dbReference type="InterPro" id="IPR013087">
    <property type="entry name" value="Znf_C2H2_type"/>
</dbReference>
<dbReference type="InterPro" id="IPR036236">
    <property type="entry name" value="Znf_C2H2_sf"/>
</dbReference>
<dbReference type="Pfam" id="PF08393">
    <property type="entry name" value="DHC_N2"/>
    <property type="match status" value="1"/>
</dbReference>
<evidence type="ECO:0000313" key="4">
    <source>
        <dbReference type="EMBL" id="KAK2957643.1"/>
    </source>
</evidence>